<keyword evidence="3" id="KW-1185">Reference proteome</keyword>
<organism evidence="2 3">
    <name type="scientific">Favolaschia claudopus</name>
    <dbReference type="NCBI Taxonomy" id="2862362"/>
    <lineage>
        <taxon>Eukaryota</taxon>
        <taxon>Fungi</taxon>
        <taxon>Dikarya</taxon>
        <taxon>Basidiomycota</taxon>
        <taxon>Agaricomycotina</taxon>
        <taxon>Agaricomycetes</taxon>
        <taxon>Agaricomycetidae</taxon>
        <taxon>Agaricales</taxon>
        <taxon>Marasmiineae</taxon>
        <taxon>Mycenaceae</taxon>
        <taxon>Favolaschia</taxon>
    </lineage>
</organism>
<evidence type="ECO:0000313" key="2">
    <source>
        <dbReference type="EMBL" id="KAK7038663.1"/>
    </source>
</evidence>
<name>A0AAW0CJ33_9AGAR</name>
<feature type="region of interest" description="Disordered" evidence="1">
    <location>
        <begin position="117"/>
        <end position="175"/>
    </location>
</feature>
<dbReference type="Proteomes" id="UP001362999">
    <property type="component" value="Unassembled WGS sequence"/>
</dbReference>
<feature type="compositionally biased region" description="Polar residues" evidence="1">
    <location>
        <begin position="118"/>
        <end position="129"/>
    </location>
</feature>
<feature type="compositionally biased region" description="Basic and acidic residues" evidence="1">
    <location>
        <begin position="139"/>
        <end position="149"/>
    </location>
</feature>
<proteinExistence type="predicted"/>
<gene>
    <name evidence="2" type="ORF">R3P38DRAFT_2770883</name>
</gene>
<protein>
    <submittedName>
        <fullName evidence="2">Uncharacterized protein</fullName>
    </submittedName>
</protein>
<comment type="caution">
    <text evidence="2">The sequence shown here is derived from an EMBL/GenBank/DDBJ whole genome shotgun (WGS) entry which is preliminary data.</text>
</comment>
<reference evidence="2 3" key="1">
    <citation type="journal article" date="2024" name="J Genomics">
        <title>Draft genome sequencing and assembly of Favolaschia claudopus CIRM-BRFM 2984 isolated from oak limbs.</title>
        <authorList>
            <person name="Navarro D."/>
            <person name="Drula E."/>
            <person name="Chaduli D."/>
            <person name="Cazenave R."/>
            <person name="Ahrendt S."/>
            <person name="Wang J."/>
            <person name="Lipzen A."/>
            <person name="Daum C."/>
            <person name="Barry K."/>
            <person name="Grigoriev I.V."/>
            <person name="Favel A."/>
            <person name="Rosso M.N."/>
            <person name="Martin F."/>
        </authorList>
    </citation>
    <scope>NUCLEOTIDE SEQUENCE [LARGE SCALE GENOMIC DNA]</scope>
    <source>
        <strain evidence="2 3">CIRM-BRFM 2984</strain>
    </source>
</reference>
<evidence type="ECO:0000256" key="1">
    <source>
        <dbReference type="SAM" id="MobiDB-lite"/>
    </source>
</evidence>
<sequence>MVGTKKVPNSLQVSLVSPQTPEQVSLRCYIDLKGKRKAWTETRIRQSIEHRLPWRSSRRSPDIPDLVKHCVRSHTEYTRQHQSTDVKVWDNSTTRTLRFGKETADQAIQRGNARVYNTKANSTSPSTIAGDQPSLPRGYNEREPKEDTNCRNQQTDPGRLATVTGNPSTDSVEKGPKFMGIHCKAVKKPSQTAGIHCKVGKTRLKLPESTAKLTSALSNWWNPLQSCDQAPSYDNGELGP</sequence>
<evidence type="ECO:0000313" key="3">
    <source>
        <dbReference type="Proteomes" id="UP001362999"/>
    </source>
</evidence>
<dbReference type="AlphaFoldDB" id="A0AAW0CJ33"/>
<accession>A0AAW0CJ33</accession>
<dbReference type="EMBL" id="JAWWNJ010000017">
    <property type="protein sequence ID" value="KAK7038663.1"/>
    <property type="molecule type" value="Genomic_DNA"/>
</dbReference>